<feature type="region of interest" description="Disordered" evidence="1">
    <location>
        <begin position="82"/>
        <end position="101"/>
    </location>
</feature>
<dbReference type="EMBL" id="KN835189">
    <property type="protein sequence ID" value="KIK44509.1"/>
    <property type="molecule type" value="Genomic_DNA"/>
</dbReference>
<proteinExistence type="predicted"/>
<name>A0A0D0B3L2_9AGAM</name>
<gene>
    <name evidence="2" type="ORF">CY34DRAFT_802602</name>
</gene>
<evidence type="ECO:0000313" key="2">
    <source>
        <dbReference type="EMBL" id="KIK44509.1"/>
    </source>
</evidence>
<organism evidence="2 3">
    <name type="scientific">Suillus luteus UH-Slu-Lm8-n1</name>
    <dbReference type="NCBI Taxonomy" id="930992"/>
    <lineage>
        <taxon>Eukaryota</taxon>
        <taxon>Fungi</taxon>
        <taxon>Dikarya</taxon>
        <taxon>Basidiomycota</taxon>
        <taxon>Agaricomycotina</taxon>
        <taxon>Agaricomycetes</taxon>
        <taxon>Agaricomycetidae</taxon>
        <taxon>Boletales</taxon>
        <taxon>Suillineae</taxon>
        <taxon>Suillaceae</taxon>
        <taxon>Suillus</taxon>
    </lineage>
</organism>
<sequence>MASPNRAARPHSDCSTSSLRYLYSFNTNVDPYTFPMPRQCHVKHSTCRVAPTPRQCQPRQTCASMHAFTLIVAHRETSVSKIGRSAERGMEQQRAIKDGLS</sequence>
<reference evidence="3" key="2">
    <citation type="submission" date="2015-01" db="EMBL/GenBank/DDBJ databases">
        <title>Evolutionary Origins and Diversification of the Mycorrhizal Mutualists.</title>
        <authorList>
            <consortium name="DOE Joint Genome Institute"/>
            <consortium name="Mycorrhizal Genomics Consortium"/>
            <person name="Kohler A."/>
            <person name="Kuo A."/>
            <person name="Nagy L.G."/>
            <person name="Floudas D."/>
            <person name="Copeland A."/>
            <person name="Barry K.W."/>
            <person name="Cichocki N."/>
            <person name="Veneault-Fourrey C."/>
            <person name="LaButti K."/>
            <person name="Lindquist E.A."/>
            <person name="Lipzen A."/>
            <person name="Lundell T."/>
            <person name="Morin E."/>
            <person name="Murat C."/>
            <person name="Riley R."/>
            <person name="Ohm R."/>
            <person name="Sun H."/>
            <person name="Tunlid A."/>
            <person name="Henrissat B."/>
            <person name="Grigoriev I.V."/>
            <person name="Hibbett D.S."/>
            <person name="Martin F."/>
        </authorList>
    </citation>
    <scope>NUCLEOTIDE SEQUENCE [LARGE SCALE GENOMIC DNA]</scope>
    <source>
        <strain evidence="3">UH-Slu-Lm8-n1</strain>
    </source>
</reference>
<dbReference type="Proteomes" id="UP000054485">
    <property type="component" value="Unassembled WGS sequence"/>
</dbReference>
<accession>A0A0D0B3L2</accession>
<dbReference type="HOGENOM" id="CLU_2293557_0_0_1"/>
<evidence type="ECO:0000256" key="1">
    <source>
        <dbReference type="SAM" id="MobiDB-lite"/>
    </source>
</evidence>
<reference evidence="2 3" key="1">
    <citation type="submission" date="2014-04" db="EMBL/GenBank/DDBJ databases">
        <authorList>
            <consortium name="DOE Joint Genome Institute"/>
            <person name="Kuo A."/>
            <person name="Ruytinx J."/>
            <person name="Rineau F."/>
            <person name="Colpaert J."/>
            <person name="Kohler A."/>
            <person name="Nagy L.G."/>
            <person name="Floudas D."/>
            <person name="Copeland A."/>
            <person name="Barry K.W."/>
            <person name="Cichocki N."/>
            <person name="Veneault-Fourrey C."/>
            <person name="LaButti K."/>
            <person name="Lindquist E.A."/>
            <person name="Lipzen A."/>
            <person name="Lundell T."/>
            <person name="Morin E."/>
            <person name="Murat C."/>
            <person name="Sun H."/>
            <person name="Tunlid A."/>
            <person name="Henrissat B."/>
            <person name="Grigoriev I.V."/>
            <person name="Hibbett D.S."/>
            <person name="Martin F."/>
            <person name="Nordberg H.P."/>
            <person name="Cantor M.N."/>
            <person name="Hua S.X."/>
        </authorList>
    </citation>
    <scope>NUCLEOTIDE SEQUENCE [LARGE SCALE GENOMIC DNA]</scope>
    <source>
        <strain evidence="2 3">UH-Slu-Lm8-n1</strain>
    </source>
</reference>
<keyword evidence="3" id="KW-1185">Reference proteome</keyword>
<dbReference type="AlphaFoldDB" id="A0A0D0B3L2"/>
<dbReference type="InParanoid" id="A0A0D0B3L2"/>
<protein>
    <submittedName>
        <fullName evidence="2">Uncharacterized protein</fullName>
    </submittedName>
</protein>
<evidence type="ECO:0000313" key="3">
    <source>
        <dbReference type="Proteomes" id="UP000054485"/>
    </source>
</evidence>